<dbReference type="Gene3D" id="3.10.180.10">
    <property type="entry name" value="2,3-Dihydroxybiphenyl 1,2-Dioxygenase, domain 1"/>
    <property type="match status" value="1"/>
</dbReference>
<dbReference type="PROSITE" id="PS51819">
    <property type="entry name" value="VOC"/>
    <property type="match status" value="1"/>
</dbReference>
<gene>
    <name evidence="2" type="ORF">HELGO_WM37877</name>
</gene>
<dbReference type="AlphaFoldDB" id="A0A6S6T365"/>
<protein>
    <submittedName>
        <fullName evidence="2">Glyoxalase</fullName>
    </submittedName>
</protein>
<feature type="non-terminal residue" evidence="2">
    <location>
        <position position="1"/>
    </location>
</feature>
<sequence length="466" mass="52846">FIIYHTFPQYMKYVHTNIISKDWKALAGFYIQVFQCKLLLPQRNLSGDWLSEGTGVKEAKLKGAHLRLPGYGTKGPTLEIFEYDKMEDQADPLPNRKGFGHLAFEVAEVNKVLEQVLALGGKAYGSVVTKSIEGLGTLTFVYVQDPEGNIIELQNWGNVLAKKDTPTALDDSEKLPKEEELPLIVKRDSEEVLLDRPTNWSTESDSDLETPRSKRALLDALQRDLDASKYDLDATKEEVKYSREDAKYQVQKTKASLQYDPDTALEVPKSKQELLAELKTEMQSSETEEVVLPKAKQTTETPPIVRKEVEKIELPPIPSNLRVEFKKDKTVVVLDLDHLKLTLPSDTLAQNLWSFSNLTHPDNTAKTFLEQLGEAYRADLVPLKKQYKADATDKENEQEWALTPRLKDSLTHFIGKCEAGRNTLEELKLEQINRSPKEWIETYENLLILTLAVEAQGGTNIRLAYL</sequence>
<reference evidence="2" key="1">
    <citation type="submission" date="2020-01" db="EMBL/GenBank/DDBJ databases">
        <authorList>
            <person name="Meier V. D."/>
            <person name="Meier V D."/>
        </authorList>
    </citation>
    <scope>NUCLEOTIDE SEQUENCE</scope>
    <source>
        <strain evidence="2">HLG_WM_MAG_10</strain>
    </source>
</reference>
<accession>A0A6S6T365</accession>
<dbReference type="EMBL" id="CACVAQ010000172">
    <property type="protein sequence ID" value="CAA6811147.1"/>
    <property type="molecule type" value="Genomic_DNA"/>
</dbReference>
<proteinExistence type="predicted"/>
<dbReference type="InterPro" id="IPR004360">
    <property type="entry name" value="Glyas_Fos-R_dOase_dom"/>
</dbReference>
<dbReference type="InterPro" id="IPR029068">
    <property type="entry name" value="Glyas_Bleomycin-R_OHBP_Dase"/>
</dbReference>
<feature type="domain" description="VOC" evidence="1">
    <location>
        <begin position="12"/>
        <end position="156"/>
    </location>
</feature>
<evidence type="ECO:0000313" key="2">
    <source>
        <dbReference type="EMBL" id="CAA6811147.1"/>
    </source>
</evidence>
<dbReference type="InterPro" id="IPR037523">
    <property type="entry name" value="VOC_core"/>
</dbReference>
<dbReference type="SUPFAM" id="SSF54593">
    <property type="entry name" value="Glyoxalase/Bleomycin resistance protein/Dihydroxybiphenyl dioxygenase"/>
    <property type="match status" value="1"/>
</dbReference>
<evidence type="ECO:0000259" key="1">
    <source>
        <dbReference type="PROSITE" id="PS51819"/>
    </source>
</evidence>
<dbReference type="Pfam" id="PF00903">
    <property type="entry name" value="Glyoxalase"/>
    <property type="match status" value="1"/>
</dbReference>
<organism evidence="2">
    <name type="scientific">uncultured Aureispira sp</name>
    <dbReference type="NCBI Taxonomy" id="1331704"/>
    <lineage>
        <taxon>Bacteria</taxon>
        <taxon>Pseudomonadati</taxon>
        <taxon>Bacteroidota</taxon>
        <taxon>Saprospiria</taxon>
        <taxon>Saprospirales</taxon>
        <taxon>Saprospiraceae</taxon>
        <taxon>Aureispira</taxon>
        <taxon>environmental samples</taxon>
    </lineage>
</organism>
<name>A0A6S6T365_9BACT</name>